<keyword evidence="1" id="KW-0472">Membrane</keyword>
<evidence type="ECO:0008006" key="4">
    <source>
        <dbReference type="Google" id="ProtNLM"/>
    </source>
</evidence>
<evidence type="ECO:0000313" key="2">
    <source>
        <dbReference type="EMBL" id="CAA0137506.1"/>
    </source>
</evidence>
<keyword evidence="1" id="KW-0812">Transmembrane</keyword>
<dbReference type="Proteomes" id="UP000430146">
    <property type="component" value="Unassembled WGS sequence"/>
</dbReference>
<keyword evidence="1" id="KW-1133">Transmembrane helix</keyword>
<feature type="transmembrane region" description="Helical" evidence="1">
    <location>
        <begin position="114"/>
        <end position="138"/>
    </location>
</feature>
<reference evidence="2 3" key="1">
    <citation type="submission" date="2019-11" db="EMBL/GenBank/DDBJ databases">
        <authorList>
            <person name="Holert J."/>
        </authorList>
    </citation>
    <scope>NUCLEOTIDE SEQUENCE [LARGE SCALE GENOMIC DNA]</scope>
    <source>
        <strain evidence="2">BC8_1</strain>
    </source>
</reference>
<feature type="transmembrane region" description="Helical" evidence="1">
    <location>
        <begin position="249"/>
        <end position="270"/>
    </location>
</feature>
<name>A0A5S9RB39_MYCVN</name>
<keyword evidence="3" id="KW-1185">Reference proteome</keyword>
<feature type="transmembrane region" description="Helical" evidence="1">
    <location>
        <begin position="203"/>
        <end position="225"/>
    </location>
</feature>
<gene>
    <name evidence="2" type="ORF">AELLOGFF_02264</name>
</gene>
<protein>
    <recommendedName>
        <fullName evidence="4">Spirocyclase, AveC family</fullName>
    </recommendedName>
</protein>
<dbReference type="AlphaFoldDB" id="A0A5S9RB39"/>
<feature type="transmembrane region" description="Helical" evidence="1">
    <location>
        <begin position="159"/>
        <end position="183"/>
    </location>
</feature>
<organism evidence="2 3">
    <name type="scientific">Mycolicibacterium vanbaalenii</name>
    <name type="common">Mycobacterium vanbaalenii</name>
    <dbReference type="NCBI Taxonomy" id="110539"/>
    <lineage>
        <taxon>Bacteria</taxon>
        <taxon>Bacillati</taxon>
        <taxon>Actinomycetota</taxon>
        <taxon>Actinomycetes</taxon>
        <taxon>Mycobacteriales</taxon>
        <taxon>Mycobacteriaceae</taxon>
        <taxon>Mycolicibacterium</taxon>
    </lineage>
</organism>
<dbReference type="InterPro" id="IPR033459">
    <property type="entry name" value="AveC-like"/>
</dbReference>
<dbReference type="EMBL" id="CACSIP010000075">
    <property type="protein sequence ID" value="CAA0137506.1"/>
    <property type="molecule type" value="Genomic_DNA"/>
</dbReference>
<evidence type="ECO:0000256" key="1">
    <source>
        <dbReference type="SAM" id="Phobius"/>
    </source>
</evidence>
<dbReference type="Pfam" id="PF17198">
    <property type="entry name" value="AveC_like"/>
    <property type="match status" value="1"/>
</dbReference>
<sequence length="329" mass="36964">MVFAFVTSGRSVEGTRIGRPPGSHVPERTQFLGVSNWYFYFELVAIAGFVAMWSIAIYQTRKRGKASPLLIMVAAITVVSVWDPLMNWAGYTSYDPRMFHFDVDWPWINLEPTVQPWVAIWAYAGFFLIPAWFTLALYKRLAQRAAPSAFLVRRPRLALLAMSIPICIVFDAVAEALMVRAGIYSYAQVVPFGSIFVGEPWQFPLIWEAVLFGLVIAPTAPLMWVNDQNQTWGETFALRFKIFRGRPNLGAFAMSVLVFSVVYVFVYFLFMGAIRISGISTGVGTPWRFPDTAVFDPQGYYETAGNPGPYYVGTWGGWERRSPTGGYGG</sequence>
<feature type="transmembrane region" description="Helical" evidence="1">
    <location>
        <begin position="70"/>
        <end position="94"/>
    </location>
</feature>
<evidence type="ECO:0000313" key="3">
    <source>
        <dbReference type="Proteomes" id="UP000430146"/>
    </source>
</evidence>
<proteinExistence type="predicted"/>
<feature type="transmembrane region" description="Helical" evidence="1">
    <location>
        <begin position="38"/>
        <end position="58"/>
    </location>
</feature>
<accession>A0A5S9RB39</accession>